<dbReference type="OrthoDB" id="159395at2759"/>
<dbReference type="PANTHER" id="PTHR12187:SF11">
    <property type="entry name" value="PHOSPHATIDYLINOSITOL-3,4-BISPHOSPHATE 4-PHOSPHATASE"/>
    <property type="match status" value="1"/>
</dbReference>
<feature type="compositionally biased region" description="Polar residues" evidence="3">
    <location>
        <begin position="260"/>
        <end position="269"/>
    </location>
</feature>
<feature type="compositionally biased region" description="Low complexity" evidence="3">
    <location>
        <begin position="823"/>
        <end position="837"/>
    </location>
</feature>
<dbReference type="GO" id="GO:0005737">
    <property type="term" value="C:cytoplasm"/>
    <property type="evidence" value="ECO:0007669"/>
    <property type="project" value="TreeGrafter"/>
</dbReference>
<feature type="region of interest" description="Disordered" evidence="3">
    <location>
        <begin position="24"/>
        <end position="47"/>
    </location>
</feature>
<dbReference type="GO" id="GO:0016316">
    <property type="term" value="F:phosphatidylinositol-3,4-bisphosphate 4-phosphatase activity"/>
    <property type="evidence" value="ECO:0007669"/>
    <property type="project" value="InterPro"/>
</dbReference>
<keyword evidence="5" id="KW-1185">Reference proteome</keyword>
<feature type="compositionally biased region" description="Low complexity" evidence="3">
    <location>
        <begin position="562"/>
        <end position="571"/>
    </location>
</feature>
<proteinExistence type="predicted"/>
<gene>
    <name evidence="4" type="ORF">HYH03_016624</name>
</gene>
<dbReference type="Proteomes" id="UP000612055">
    <property type="component" value="Unassembled WGS sequence"/>
</dbReference>
<evidence type="ECO:0000313" key="5">
    <source>
        <dbReference type="Proteomes" id="UP000612055"/>
    </source>
</evidence>
<evidence type="ECO:0000313" key="4">
    <source>
        <dbReference type="EMBL" id="KAG2484581.1"/>
    </source>
</evidence>
<evidence type="ECO:0000256" key="1">
    <source>
        <dbReference type="ARBA" id="ARBA00022801"/>
    </source>
</evidence>
<dbReference type="PANTHER" id="PTHR12187">
    <property type="entry name" value="AGAP000124-PA"/>
    <property type="match status" value="1"/>
</dbReference>
<reference evidence="4" key="1">
    <citation type="journal article" date="2020" name="bioRxiv">
        <title>Comparative genomics of Chlamydomonas.</title>
        <authorList>
            <person name="Craig R.J."/>
            <person name="Hasan A.R."/>
            <person name="Ness R.W."/>
            <person name="Keightley P.D."/>
        </authorList>
    </citation>
    <scope>NUCLEOTIDE SEQUENCE</scope>
    <source>
        <strain evidence="4">CCAP 11/70</strain>
    </source>
</reference>
<dbReference type="InterPro" id="IPR039034">
    <property type="entry name" value="INPP4"/>
</dbReference>
<dbReference type="AlphaFoldDB" id="A0A835XLT1"/>
<feature type="compositionally biased region" description="Low complexity" evidence="3">
    <location>
        <begin position="853"/>
        <end position="867"/>
    </location>
</feature>
<keyword evidence="1" id="KW-0378">Hydrolase</keyword>
<feature type="compositionally biased region" description="Low complexity" evidence="3">
    <location>
        <begin position="797"/>
        <end position="812"/>
    </location>
</feature>
<evidence type="ECO:0000256" key="2">
    <source>
        <dbReference type="ARBA" id="ARBA00023098"/>
    </source>
</evidence>
<dbReference type="EMBL" id="JAEHOE010000147">
    <property type="protein sequence ID" value="KAG2484581.1"/>
    <property type="molecule type" value="Genomic_DNA"/>
</dbReference>
<name>A0A835XLT1_9CHLO</name>
<evidence type="ECO:0000256" key="3">
    <source>
        <dbReference type="SAM" id="MobiDB-lite"/>
    </source>
</evidence>
<accession>A0A835XLT1</accession>
<feature type="compositionally biased region" description="Basic and acidic residues" evidence="3">
    <location>
        <begin position="781"/>
        <end position="796"/>
    </location>
</feature>
<keyword evidence="2" id="KW-0443">Lipid metabolism</keyword>
<feature type="region of interest" description="Disordered" evidence="3">
    <location>
        <begin position="244"/>
        <end position="272"/>
    </location>
</feature>
<feature type="compositionally biased region" description="Low complexity" evidence="3">
    <location>
        <begin position="682"/>
        <end position="693"/>
    </location>
</feature>
<feature type="region of interest" description="Disordered" evidence="3">
    <location>
        <begin position="401"/>
        <end position="897"/>
    </location>
</feature>
<sequence>MAYLQNGTGKGSIKLGAWAGDAGQAHDSPTVKTSSLGAPPAGMATTGLQLDYPRSELSGPQPVASTSYDTDSTALIPKFDVKPTSSRRLQGLADLGLMAALLLPTILLRFVRTAMGLVGITEHRWRGISMHVPLTLDDRRQLEALSANLVSGHVGRRPEPPARGPVAPSQQLLLDLHVILAAASLTASAFGLPYEGMPEAALHGRLGSYVRSLASSDSVCTQDCFKAMRKMGRKQLVALCSAAPRRPTSTAGPGAPSARLRSSPSTSRMMAQPDKKAVAKAFMSACLMQSSSAYATTLVGLVARLPDGSGDLVESISLIPLDPGAEYLRLLNEGVGPGRPAVGRFAEQLEAMCGELGRARPSDAKKEPEVQGMAINARVHEIGVVRYDRLDERLLADVGWTAPDLDPDDPDGLLPGSVADPSRPNKARRVGPVAEAKRDPDGSSEVIGLDGGADGIGPDPEMERAAKSKGNNMGWAAGFSDAPGPQARSAAAKLQARPAGAGSGGGASTSGAGEQMRGSEGGQETLFKKTSTLRRRASDDEDERAPLVTAISGDLDFADLDGPSAGPSGPSMGLDGPSPPSQVAAFSLGDGPMPSLASTALQPGEAVGLPPPRRGASSVWGEAGPSPARRSTTLQNGRGHEGNAASGSPLRPSLLGRSSTLQDAGGSPSRVLNPKPSIMFRGASTSTSGAPAAEPRRSTGGGRAGRGALDRQVDDDGDADAAAGAMELPTEDAHPLASLPEQPAPARPSQTGGKAGSKVPDLYGKAEAYGADGDGDGDGDEERRPLKDRSFSDDTARASTAPTPTPVAGPGANSSAPALDRIATATVGPTVVTTTTTTGGGGGKGKAKGSAGGLPSSLPSAGALSTTGHSGAATPSTARGRTPHHKSPPPRAFTAAHGPSTSIYQYPTAALDVFDGLYGCPRSGAFAVHGREPRGVGLSRLVTAYASCHALPAPAQSALLRGLGYSHLEELREEVELRRALCVAQALPVIVASLRLMLRSPACLAAAARTGAFLHVQQSLLSDLHRHERSYLEDTKGALDVLSERLVVRFVPGSGKVLPLQISGAAITVSLPADAVPPAALAAAGLDPASFLDASYGLSALLFNMGINSLQSLGFLMWSGVEPLQDTLNRHSLERLNDYAQRAGAASGPALAALNAHFGPRAQRKPKDTAMFGLVRRACSEVGGGRAVNCKSGKDRTALELSKAFAEEVVSAGLLPASSRPWLEAQFLRGLSYVVTSQNHGQPPAYAFNEMEIVTLPPGWRPDWRLCGKVSS</sequence>
<organism evidence="4 5">
    <name type="scientific">Edaphochlamys debaryana</name>
    <dbReference type="NCBI Taxonomy" id="47281"/>
    <lineage>
        <taxon>Eukaryota</taxon>
        <taxon>Viridiplantae</taxon>
        <taxon>Chlorophyta</taxon>
        <taxon>core chlorophytes</taxon>
        <taxon>Chlorophyceae</taxon>
        <taxon>CS clade</taxon>
        <taxon>Chlamydomonadales</taxon>
        <taxon>Chlamydomonadales incertae sedis</taxon>
        <taxon>Edaphochlamys</taxon>
    </lineage>
</organism>
<comment type="caution">
    <text evidence="4">The sequence shown here is derived from an EMBL/GenBank/DDBJ whole genome shotgun (WGS) entry which is preliminary data.</text>
</comment>
<protein>
    <submittedName>
        <fullName evidence="4">Uncharacterized protein</fullName>
    </submittedName>
</protein>
<feature type="compositionally biased region" description="Low complexity" evidence="3">
    <location>
        <begin position="646"/>
        <end position="659"/>
    </location>
</feature>